<feature type="region of interest" description="Disordered" evidence="1">
    <location>
        <begin position="144"/>
        <end position="164"/>
    </location>
</feature>
<accession>A0A834DG19</accession>
<dbReference type="EMBL" id="JABVXQ010000013">
    <property type="protein sequence ID" value="KAF6081940.1"/>
    <property type="molecule type" value="Genomic_DNA"/>
</dbReference>
<dbReference type="Proteomes" id="UP000664940">
    <property type="component" value="Unassembled WGS sequence"/>
</dbReference>
<proteinExistence type="predicted"/>
<reference evidence="2 3" key="1">
    <citation type="journal article" date="2020" name="Nature">
        <title>Six reference-quality genomes reveal evolution of bat adaptations.</title>
        <authorList>
            <person name="Jebb D."/>
            <person name="Huang Z."/>
            <person name="Pippel M."/>
            <person name="Hughes G.M."/>
            <person name="Lavrichenko K."/>
            <person name="Devanna P."/>
            <person name="Winkler S."/>
            <person name="Jermiin L.S."/>
            <person name="Skirmuntt E.C."/>
            <person name="Katzourakis A."/>
            <person name="Burkitt-Gray L."/>
            <person name="Ray D.A."/>
            <person name="Sullivan K.A.M."/>
            <person name="Roscito J.G."/>
            <person name="Kirilenko B.M."/>
            <person name="Davalos L.M."/>
            <person name="Corthals A.P."/>
            <person name="Power M.L."/>
            <person name="Jones G."/>
            <person name="Ransome R.D."/>
            <person name="Dechmann D.K.N."/>
            <person name="Locatelli A.G."/>
            <person name="Puechmaille S.J."/>
            <person name="Fedrigo O."/>
            <person name="Jarvis E.D."/>
            <person name="Hiller M."/>
            <person name="Vernes S.C."/>
            <person name="Myers E.W."/>
            <person name="Teeling E.C."/>
        </authorList>
    </citation>
    <scope>NUCLEOTIDE SEQUENCE [LARGE SCALE GENOMIC DNA]</scope>
    <source>
        <strain evidence="2">Bat1K_MPI-CBG_1</strain>
    </source>
</reference>
<dbReference type="AlphaFoldDB" id="A0A834DG19"/>
<sequence length="164" mass="18621">MMFYWLEAFPVKPASSVAHSVRRDIMQKGMKTRRRGPPGHLGRCLPQPSPCQLATCLPPLKLFCFVVSPCRHQEEPVSLRSRTWARPVMAVTNEGEWHWAGSRHRPELASGCAASSLLQHLLWGETSCRNRNLTILGPPCHEEAQARRVERPHDKDAQQKPLML</sequence>
<evidence type="ECO:0000256" key="1">
    <source>
        <dbReference type="SAM" id="MobiDB-lite"/>
    </source>
</evidence>
<feature type="compositionally biased region" description="Basic and acidic residues" evidence="1">
    <location>
        <begin position="144"/>
        <end position="158"/>
    </location>
</feature>
<evidence type="ECO:0000313" key="2">
    <source>
        <dbReference type="EMBL" id="KAF6081940.1"/>
    </source>
</evidence>
<name>A0A834DG19_9CHIR</name>
<protein>
    <submittedName>
        <fullName evidence="2">Uncharacterized protein</fullName>
    </submittedName>
</protein>
<gene>
    <name evidence="2" type="ORF">HJG60_008916</name>
</gene>
<evidence type="ECO:0000313" key="3">
    <source>
        <dbReference type="Proteomes" id="UP000664940"/>
    </source>
</evidence>
<organism evidence="2 3">
    <name type="scientific">Phyllostomus discolor</name>
    <name type="common">pale spear-nosed bat</name>
    <dbReference type="NCBI Taxonomy" id="89673"/>
    <lineage>
        <taxon>Eukaryota</taxon>
        <taxon>Metazoa</taxon>
        <taxon>Chordata</taxon>
        <taxon>Craniata</taxon>
        <taxon>Vertebrata</taxon>
        <taxon>Euteleostomi</taxon>
        <taxon>Mammalia</taxon>
        <taxon>Eutheria</taxon>
        <taxon>Laurasiatheria</taxon>
        <taxon>Chiroptera</taxon>
        <taxon>Yangochiroptera</taxon>
        <taxon>Phyllostomidae</taxon>
        <taxon>Phyllostominae</taxon>
        <taxon>Phyllostomus</taxon>
    </lineage>
</organism>
<comment type="caution">
    <text evidence="2">The sequence shown here is derived from an EMBL/GenBank/DDBJ whole genome shotgun (WGS) entry which is preliminary data.</text>
</comment>